<dbReference type="SMART" id="SM00268">
    <property type="entry name" value="ACTIN"/>
    <property type="match status" value="1"/>
</dbReference>
<feature type="compositionally biased region" description="Polar residues" evidence="3">
    <location>
        <begin position="192"/>
        <end position="202"/>
    </location>
</feature>
<feature type="compositionally biased region" description="Polar residues" evidence="3">
    <location>
        <begin position="119"/>
        <end position="153"/>
    </location>
</feature>
<dbReference type="SUPFAM" id="SSF53067">
    <property type="entry name" value="Actin-like ATPase domain"/>
    <property type="match status" value="2"/>
</dbReference>
<feature type="compositionally biased region" description="Polar residues" evidence="3">
    <location>
        <begin position="81"/>
        <end position="111"/>
    </location>
</feature>
<comment type="similarity">
    <text evidence="1">Belongs to the actin family.</text>
</comment>
<evidence type="ECO:0000313" key="4">
    <source>
        <dbReference type="EMBL" id="KAK5543905.1"/>
    </source>
</evidence>
<dbReference type="EMBL" id="JAXLQG010000002">
    <property type="protein sequence ID" value="KAK5543905.1"/>
    <property type="molecule type" value="Genomic_DNA"/>
</dbReference>
<feature type="region of interest" description="Disordered" evidence="3">
    <location>
        <begin position="413"/>
        <end position="459"/>
    </location>
</feature>
<dbReference type="InterPro" id="IPR043129">
    <property type="entry name" value="ATPase_NBD"/>
</dbReference>
<evidence type="ECO:0000256" key="2">
    <source>
        <dbReference type="SAM" id="Coils"/>
    </source>
</evidence>
<feature type="compositionally biased region" description="Acidic residues" evidence="3">
    <location>
        <begin position="219"/>
        <end position="236"/>
    </location>
</feature>
<accession>A0AAV9QLY7</accession>
<evidence type="ECO:0000256" key="3">
    <source>
        <dbReference type="SAM" id="MobiDB-lite"/>
    </source>
</evidence>
<organism evidence="4 5">
    <name type="scientific">Vermiconidia calcicola</name>
    <dbReference type="NCBI Taxonomy" id="1690605"/>
    <lineage>
        <taxon>Eukaryota</taxon>
        <taxon>Fungi</taxon>
        <taxon>Dikarya</taxon>
        <taxon>Ascomycota</taxon>
        <taxon>Pezizomycotina</taxon>
        <taxon>Dothideomycetes</taxon>
        <taxon>Dothideomycetidae</taxon>
        <taxon>Mycosphaerellales</taxon>
        <taxon>Extremaceae</taxon>
        <taxon>Vermiconidia</taxon>
    </lineage>
</organism>
<dbReference type="Gene3D" id="3.90.640.60">
    <property type="match status" value="1"/>
</dbReference>
<name>A0AAV9QLY7_9PEZI</name>
<evidence type="ECO:0000256" key="1">
    <source>
        <dbReference type="RuleBase" id="RU000487"/>
    </source>
</evidence>
<feature type="compositionally biased region" description="Basic and acidic residues" evidence="3">
    <location>
        <begin position="172"/>
        <end position="191"/>
    </location>
</feature>
<gene>
    <name evidence="4" type="primary">ARP9</name>
    <name evidence="4" type="ORF">LTR25_001520</name>
</gene>
<feature type="region of interest" description="Disordered" evidence="3">
    <location>
        <begin position="40"/>
        <end position="237"/>
    </location>
</feature>
<dbReference type="Gene3D" id="3.30.420.40">
    <property type="match status" value="3"/>
</dbReference>
<sequence length="777" mass="83363">MPPFKDEHVLIIAPGSQITAAQLGLPESFTPPRYRFPTRMFPGAKPGEWEPVRIRSKITTTRKEPPPQSQLGQNGEGNVEQPVTHQRNGVQPTSEQPNALPATTDQAQVAQPTGDAANAQISVAEQAPPTDQGQNEVASSIEQSKADQSTTAPAPSGDVDMKEAPTVQEATEAVKPDTDMKDGSKQEETKQEPSFAQETITATKPEPDTEMKDAAQQEAPEEAEEETTESFEDDPWNTEGAVYPLQEGRIDNWPCFFALLSHIYNMISPPFHMPVLFVSQPCWSARDNELITQYVFENWKIPAFCLMDAALTGIYAYGIPTALVVDVGYEKCDVTAVTDYQVNEIGRGAGLSGCGGRTMTKRLQQVLEKQGFNEDMAEQLKKSPICEILPAGTAYPRAGPKLAAPDAAHNPAAAASTGALDSGVNAKDVDGLRPGQAPRGPGMGTMVGDDTTNGEDDDNDGVLDVAAIVARDNAAELLAKREKEKAEKAAAAKKGAVAEAQRQLRLRNSERERAHFTYTEFLPVEETSDGEPTSRKRKREIEVGVERFMAATPLTGSAEGLIDTVAEAMHHAVLSVPEVGLRSTLWENLIVLGNGSRIRGFAPSLISALNSKYVLSPSTATIFTSELPSNFTTPVATPGTNTPIPGQGGQQLHHPGGGVNPLLVAATKNMMQPNQQHLQVPGQGLGQAGGQDLAMGMQFHHSRGFSQSPTSIKTVKAPDYFPEWKDPSVSGMEEAAFLGAQVAAKVVFIVDQGNSKGFLTRTEYNELGPGGIHECAL</sequence>
<feature type="coiled-coil region" evidence="2">
    <location>
        <begin position="474"/>
        <end position="503"/>
    </location>
</feature>
<keyword evidence="4" id="KW-0378">Hydrolase</keyword>
<protein>
    <submittedName>
        <fullName evidence="4">Actin-like protein arp9</fullName>
        <ecNumber evidence="4">3.1.1.73</ecNumber>
    </submittedName>
</protein>
<keyword evidence="5" id="KW-1185">Reference proteome</keyword>
<evidence type="ECO:0000313" key="5">
    <source>
        <dbReference type="Proteomes" id="UP001345827"/>
    </source>
</evidence>
<dbReference type="InterPro" id="IPR004000">
    <property type="entry name" value="Actin"/>
</dbReference>
<dbReference type="EC" id="3.1.1.73" evidence="4"/>
<dbReference type="Proteomes" id="UP001345827">
    <property type="component" value="Unassembled WGS sequence"/>
</dbReference>
<reference evidence="4 5" key="1">
    <citation type="submission" date="2023-06" db="EMBL/GenBank/DDBJ databases">
        <title>Black Yeasts Isolated from many extreme environments.</title>
        <authorList>
            <person name="Coleine C."/>
            <person name="Stajich J.E."/>
            <person name="Selbmann L."/>
        </authorList>
    </citation>
    <scope>NUCLEOTIDE SEQUENCE [LARGE SCALE GENOMIC DNA]</scope>
    <source>
        <strain evidence="4 5">CCFEE 5887</strain>
    </source>
</reference>
<comment type="caution">
    <text evidence="4">The sequence shown here is derived from an EMBL/GenBank/DDBJ whole genome shotgun (WGS) entry which is preliminary data.</text>
</comment>
<dbReference type="Pfam" id="PF00022">
    <property type="entry name" value="Actin"/>
    <property type="match status" value="1"/>
</dbReference>
<keyword evidence="2" id="KW-0175">Coiled coil</keyword>
<proteinExistence type="inferred from homology"/>
<dbReference type="AlphaFoldDB" id="A0AAV9QLY7"/>
<feature type="compositionally biased region" description="Basic and acidic residues" evidence="3">
    <location>
        <begin position="205"/>
        <end position="215"/>
    </location>
</feature>
<dbReference type="GO" id="GO:0030600">
    <property type="term" value="F:feruloyl esterase activity"/>
    <property type="evidence" value="ECO:0007669"/>
    <property type="project" value="UniProtKB-EC"/>
</dbReference>
<dbReference type="PANTHER" id="PTHR11937">
    <property type="entry name" value="ACTIN"/>
    <property type="match status" value="1"/>
</dbReference>